<dbReference type="Pfam" id="PF05406">
    <property type="entry name" value="WGR"/>
    <property type="match status" value="1"/>
</dbReference>
<gene>
    <name evidence="2" type="ORF">B0H67DRAFT_135669</name>
</gene>
<evidence type="ECO:0000313" key="2">
    <source>
        <dbReference type="EMBL" id="KAK0725580.1"/>
    </source>
</evidence>
<sequence length="117" mass="12908">MEGAATEDGSAMKVSVRAKPKPEAKEIHVPLDEHCPFANCSVLIGHGGMGYDAALNQTNASHNNNKFYRIQASTLQLSMSLRHRLTRSQLLTEGGGTYRVWKVVALGKVVALRKWWC</sequence>
<organism evidence="2 3">
    <name type="scientific">Lasiosphaeris hirsuta</name>
    <dbReference type="NCBI Taxonomy" id="260670"/>
    <lineage>
        <taxon>Eukaryota</taxon>
        <taxon>Fungi</taxon>
        <taxon>Dikarya</taxon>
        <taxon>Ascomycota</taxon>
        <taxon>Pezizomycotina</taxon>
        <taxon>Sordariomycetes</taxon>
        <taxon>Sordariomycetidae</taxon>
        <taxon>Sordariales</taxon>
        <taxon>Lasiosphaeriaceae</taxon>
        <taxon>Lasiosphaeris</taxon>
    </lineage>
</organism>
<dbReference type="EMBL" id="JAUKUA010000002">
    <property type="protein sequence ID" value="KAK0725580.1"/>
    <property type="molecule type" value="Genomic_DNA"/>
</dbReference>
<feature type="domain" description="WGR" evidence="1">
    <location>
        <begin position="51"/>
        <end position="73"/>
    </location>
</feature>
<proteinExistence type="predicted"/>
<accession>A0AA40B125</accession>
<name>A0AA40B125_9PEZI</name>
<dbReference type="InterPro" id="IPR008893">
    <property type="entry name" value="WGR_domain"/>
</dbReference>
<dbReference type="SUPFAM" id="SSF142921">
    <property type="entry name" value="WGR domain-like"/>
    <property type="match status" value="1"/>
</dbReference>
<dbReference type="InterPro" id="IPR036930">
    <property type="entry name" value="WGR_dom_sf"/>
</dbReference>
<protein>
    <recommendedName>
        <fullName evidence="1">WGR domain-containing protein</fullName>
    </recommendedName>
</protein>
<comment type="caution">
    <text evidence="2">The sequence shown here is derived from an EMBL/GenBank/DDBJ whole genome shotgun (WGS) entry which is preliminary data.</text>
</comment>
<dbReference type="Proteomes" id="UP001172102">
    <property type="component" value="Unassembled WGS sequence"/>
</dbReference>
<keyword evidence="3" id="KW-1185">Reference proteome</keyword>
<evidence type="ECO:0000313" key="3">
    <source>
        <dbReference type="Proteomes" id="UP001172102"/>
    </source>
</evidence>
<evidence type="ECO:0000259" key="1">
    <source>
        <dbReference type="Pfam" id="PF05406"/>
    </source>
</evidence>
<reference evidence="2" key="1">
    <citation type="submission" date="2023-06" db="EMBL/GenBank/DDBJ databases">
        <title>Genome-scale phylogeny and comparative genomics of the fungal order Sordariales.</title>
        <authorList>
            <consortium name="Lawrence Berkeley National Laboratory"/>
            <person name="Hensen N."/>
            <person name="Bonometti L."/>
            <person name="Westerberg I."/>
            <person name="Brannstrom I.O."/>
            <person name="Guillou S."/>
            <person name="Cros-Aarteil S."/>
            <person name="Calhoun S."/>
            <person name="Haridas S."/>
            <person name="Kuo A."/>
            <person name="Mondo S."/>
            <person name="Pangilinan J."/>
            <person name="Riley R."/>
            <person name="Labutti K."/>
            <person name="Andreopoulos B."/>
            <person name="Lipzen A."/>
            <person name="Chen C."/>
            <person name="Yanf M."/>
            <person name="Daum C."/>
            <person name="Ng V."/>
            <person name="Clum A."/>
            <person name="Steindorff A."/>
            <person name="Ohm R."/>
            <person name="Martin F."/>
            <person name="Silar P."/>
            <person name="Natvig D."/>
            <person name="Lalanne C."/>
            <person name="Gautier V."/>
            <person name="Ament-Velasquez S.L."/>
            <person name="Kruys A."/>
            <person name="Hutchinson M.I."/>
            <person name="Powell A.J."/>
            <person name="Barry K."/>
            <person name="Miller A.N."/>
            <person name="Grigoriev I.V."/>
            <person name="Debuchy R."/>
            <person name="Gladieux P."/>
            <person name="Thoren M.H."/>
            <person name="Johannesson H."/>
        </authorList>
    </citation>
    <scope>NUCLEOTIDE SEQUENCE</scope>
    <source>
        <strain evidence="2">SMH4607-1</strain>
    </source>
</reference>
<dbReference type="AlphaFoldDB" id="A0AA40B125"/>